<proteinExistence type="predicted"/>
<evidence type="ECO:0000259" key="2">
    <source>
        <dbReference type="Pfam" id="PF20434"/>
    </source>
</evidence>
<keyword evidence="4" id="KW-1185">Reference proteome</keyword>
<keyword evidence="1 3" id="KW-0378">Hydrolase</keyword>
<dbReference type="PANTHER" id="PTHR48081">
    <property type="entry name" value="AB HYDROLASE SUPERFAMILY PROTEIN C4A8.06C"/>
    <property type="match status" value="1"/>
</dbReference>
<dbReference type="Gene3D" id="3.40.50.1820">
    <property type="entry name" value="alpha/beta hydrolase"/>
    <property type="match status" value="1"/>
</dbReference>
<dbReference type="RefSeq" id="WP_132884587.1">
    <property type="nucleotide sequence ID" value="NZ_JBBGZA010000001.1"/>
</dbReference>
<dbReference type="EMBL" id="JBBGZA010000001">
    <property type="protein sequence ID" value="MEJ5095359.1"/>
    <property type="molecule type" value="Genomic_DNA"/>
</dbReference>
<evidence type="ECO:0000313" key="3">
    <source>
        <dbReference type="EMBL" id="MEJ5095359.1"/>
    </source>
</evidence>
<reference evidence="3 4" key="1">
    <citation type="submission" date="2023-12" db="EMBL/GenBank/DDBJ databases">
        <title>Gut-associated functions are favored during microbiome assembly across C. elegans life.</title>
        <authorList>
            <person name="Zimmermann J."/>
        </authorList>
    </citation>
    <scope>NUCLEOTIDE SEQUENCE [LARGE SCALE GENOMIC DNA]</scope>
    <source>
        <strain evidence="3 4">JUb134</strain>
    </source>
</reference>
<dbReference type="Proteomes" id="UP001380365">
    <property type="component" value="Unassembled WGS sequence"/>
</dbReference>
<comment type="caution">
    <text evidence="3">The sequence shown here is derived from an EMBL/GenBank/DDBJ whole genome shotgun (WGS) entry which is preliminary data.</text>
</comment>
<protein>
    <submittedName>
        <fullName evidence="3">Alpha/beta hydrolase</fullName>
    </submittedName>
</protein>
<name>A0ABU8Q789_9SPHN</name>
<dbReference type="GO" id="GO:0016787">
    <property type="term" value="F:hydrolase activity"/>
    <property type="evidence" value="ECO:0007669"/>
    <property type="project" value="UniProtKB-KW"/>
</dbReference>
<dbReference type="InterPro" id="IPR049492">
    <property type="entry name" value="BD-FAE-like_dom"/>
</dbReference>
<organism evidence="3 4">
    <name type="scientific">Sphingomonas molluscorum</name>
    <dbReference type="NCBI Taxonomy" id="418184"/>
    <lineage>
        <taxon>Bacteria</taxon>
        <taxon>Pseudomonadati</taxon>
        <taxon>Pseudomonadota</taxon>
        <taxon>Alphaproteobacteria</taxon>
        <taxon>Sphingomonadales</taxon>
        <taxon>Sphingomonadaceae</taxon>
        <taxon>Sphingomonas</taxon>
    </lineage>
</organism>
<evidence type="ECO:0000256" key="1">
    <source>
        <dbReference type="ARBA" id="ARBA00022801"/>
    </source>
</evidence>
<sequence length="292" mass="32287">MTLSALVAILASMIPDSNMEPRQTAQEHYLLPEPTRANVQYKEGNNRRTVLDFYQAAKAGARPTVIFLHGGGWRGSKAGRDKMLMPFLAHGWNVVNVEYRVPPRDRAPASLVDARCAIHWVRTHAKELRVDPSKVIVSGSSAGGQLALMASLPNLPAAFRCERNDHSTQSPVAGVIAWWGVVDLKAVITKTPPLRSARTWIGNRPDFDQMVTSLSPTENITRGMPPVVLVQGERDPVAPLSHTIEFDRKLNATSVPSKLIIVPRGRHGRFSVERMQAIFKDVFDFFKARGIG</sequence>
<dbReference type="InterPro" id="IPR050300">
    <property type="entry name" value="GDXG_lipolytic_enzyme"/>
</dbReference>
<feature type="domain" description="BD-FAE-like" evidence="2">
    <location>
        <begin position="51"/>
        <end position="250"/>
    </location>
</feature>
<gene>
    <name evidence="3" type="ORF">WH159_12520</name>
</gene>
<evidence type="ECO:0000313" key="4">
    <source>
        <dbReference type="Proteomes" id="UP001380365"/>
    </source>
</evidence>
<accession>A0ABU8Q789</accession>
<dbReference type="SUPFAM" id="SSF53474">
    <property type="entry name" value="alpha/beta-Hydrolases"/>
    <property type="match status" value="1"/>
</dbReference>
<dbReference type="Pfam" id="PF20434">
    <property type="entry name" value="BD-FAE"/>
    <property type="match status" value="1"/>
</dbReference>
<dbReference type="InterPro" id="IPR029058">
    <property type="entry name" value="AB_hydrolase_fold"/>
</dbReference>